<name>A0ABU2TF65_9ACTN</name>
<evidence type="ECO:0000313" key="3">
    <source>
        <dbReference type="Proteomes" id="UP001180551"/>
    </source>
</evidence>
<keyword evidence="3" id="KW-1185">Reference proteome</keyword>
<gene>
    <name evidence="2" type="ORF">RM550_28340</name>
</gene>
<accession>A0ABU2TF65</accession>
<sequence>MLDTTALLDQIVPAAEAAATAYGVSVLTRTKDEAANATVRLGQRLIHRLLNHDTDTAPDSDPVRTAVVRLAEAGADPDVLALHRAELRLALRTALTETPDLAAELSALLPAPPPPPVVHAEGERSVAVGGDNSGTISTGDGAGGAPRR</sequence>
<dbReference type="Proteomes" id="UP001180551">
    <property type="component" value="Unassembled WGS sequence"/>
</dbReference>
<dbReference type="RefSeq" id="WP_311626594.1">
    <property type="nucleotide sequence ID" value="NZ_JAVRFE010000047.1"/>
</dbReference>
<feature type="region of interest" description="Disordered" evidence="1">
    <location>
        <begin position="112"/>
        <end position="148"/>
    </location>
</feature>
<reference evidence="2" key="1">
    <citation type="submission" date="2024-05" db="EMBL/GenBank/DDBJ databases">
        <title>30 novel species of actinomycetes from the DSMZ collection.</title>
        <authorList>
            <person name="Nouioui I."/>
        </authorList>
    </citation>
    <scope>NUCLEOTIDE SEQUENCE</scope>
    <source>
        <strain evidence="2">DSM 41527</strain>
    </source>
</reference>
<proteinExistence type="predicted"/>
<protein>
    <submittedName>
        <fullName evidence="2">Uncharacterized protein</fullName>
    </submittedName>
</protein>
<evidence type="ECO:0000256" key="1">
    <source>
        <dbReference type="SAM" id="MobiDB-lite"/>
    </source>
</evidence>
<evidence type="ECO:0000313" key="2">
    <source>
        <dbReference type="EMBL" id="MDT0459578.1"/>
    </source>
</evidence>
<comment type="caution">
    <text evidence="2">The sequence shown here is derived from an EMBL/GenBank/DDBJ whole genome shotgun (WGS) entry which is preliminary data.</text>
</comment>
<dbReference type="EMBL" id="JAVRFE010000047">
    <property type="protein sequence ID" value="MDT0459578.1"/>
    <property type="molecule type" value="Genomic_DNA"/>
</dbReference>
<organism evidence="2 3">
    <name type="scientific">Streptomyces mooreae</name>
    <dbReference type="NCBI Taxonomy" id="3075523"/>
    <lineage>
        <taxon>Bacteria</taxon>
        <taxon>Bacillati</taxon>
        <taxon>Actinomycetota</taxon>
        <taxon>Actinomycetes</taxon>
        <taxon>Kitasatosporales</taxon>
        <taxon>Streptomycetaceae</taxon>
        <taxon>Streptomyces</taxon>
    </lineage>
</organism>